<protein>
    <submittedName>
        <fullName evidence="2">Uncharacterized protein</fullName>
    </submittedName>
</protein>
<name>A0A9K3DB95_9EUKA</name>
<proteinExistence type="predicted"/>
<dbReference type="EMBL" id="BDIP01007886">
    <property type="protein sequence ID" value="GIQ91536.1"/>
    <property type="molecule type" value="Genomic_DNA"/>
</dbReference>
<evidence type="ECO:0000313" key="2">
    <source>
        <dbReference type="EMBL" id="GIQ91536.1"/>
    </source>
</evidence>
<sequence length="85" mass="9830">MVLPNMEEIRHKAGKQRKEDPRGATRGDYIRMRNEKQGEQQIKDRASGHSLYGVNETYPLLVNHPFASDTVYVDGWVKPHINLLK</sequence>
<reference evidence="2 3" key="1">
    <citation type="journal article" date="2018" name="PLoS ONE">
        <title>The draft genome of Kipferlia bialata reveals reductive genome evolution in fornicate parasites.</title>
        <authorList>
            <person name="Tanifuji G."/>
            <person name="Takabayashi S."/>
            <person name="Kume K."/>
            <person name="Takagi M."/>
            <person name="Nakayama T."/>
            <person name="Kamikawa R."/>
            <person name="Inagaki Y."/>
            <person name="Hashimoto T."/>
        </authorList>
    </citation>
    <scope>NUCLEOTIDE SEQUENCE [LARGE SCALE GENOMIC DNA]</scope>
    <source>
        <strain evidence="2">NY0173</strain>
    </source>
</reference>
<organism evidence="2 3">
    <name type="scientific">Kipferlia bialata</name>
    <dbReference type="NCBI Taxonomy" id="797122"/>
    <lineage>
        <taxon>Eukaryota</taxon>
        <taxon>Metamonada</taxon>
        <taxon>Carpediemonas-like organisms</taxon>
        <taxon>Kipferlia</taxon>
    </lineage>
</organism>
<dbReference type="Proteomes" id="UP000265618">
    <property type="component" value="Unassembled WGS sequence"/>
</dbReference>
<feature type="region of interest" description="Disordered" evidence="1">
    <location>
        <begin position="1"/>
        <end position="28"/>
    </location>
</feature>
<evidence type="ECO:0000256" key="1">
    <source>
        <dbReference type="SAM" id="MobiDB-lite"/>
    </source>
</evidence>
<dbReference type="AlphaFoldDB" id="A0A9K3DB95"/>
<accession>A0A9K3DB95</accession>
<feature type="compositionally biased region" description="Basic and acidic residues" evidence="1">
    <location>
        <begin position="7"/>
        <end position="28"/>
    </location>
</feature>
<gene>
    <name evidence="2" type="ORF">KIPB_014830</name>
</gene>
<feature type="non-terminal residue" evidence="2">
    <location>
        <position position="1"/>
    </location>
</feature>
<evidence type="ECO:0000313" key="3">
    <source>
        <dbReference type="Proteomes" id="UP000265618"/>
    </source>
</evidence>
<keyword evidence="3" id="KW-1185">Reference proteome</keyword>
<comment type="caution">
    <text evidence="2">The sequence shown here is derived from an EMBL/GenBank/DDBJ whole genome shotgun (WGS) entry which is preliminary data.</text>
</comment>